<evidence type="ECO:0000313" key="2">
    <source>
        <dbReference type="EMBL" id="THX38049.1"/>
    </source>
</evidence>
<evidence type="ECO:0000313" key="3">
    <source>
        <dbReference type="Proteomes" id="UP000308953"/>
    </source>
</evidence>
<dbReference type="EMBL" id="QZAV01000112">
    <property type="protein sequence ID" value="THX38049.1"/>
    <property type="molecule type" value="Genomic_DNA"/>
</dbReference>
<proteinExistence type="predicted"/>
<name>A0A4S9ETQ3_AURPU</name>
<sequence>MLRVKHVNLTLRNQPFILKNCEMAATASNPPAMPVAGDDYLAKEIEMLSTDLREEFRTYLDEITAAGQFATMRKLETIVKPEVKLLGIEGAPDQEIATPLGSRDASKLIEAAHQAPFGRGEETIVDTSVRKTFANMTAYFSTWELSPDRFSLSEHWQPYVDSLMALVCDELGVRGDGIRAELYKMLLYEKGAMFKRHADSEKVPGMFGTLVISLPSAHWGGAVVVAHNGKKYSLQTYNHEYLAWYEYNLAVTARGTIDNTQVQEVTSGYRWVLTYNLVQTDCEQFNSAASADRKLRAILTEWNNTIEEEGGETDKMIYQLDHKYTDASIRLNSLKGADLLRAQRLFSVCDQVGFTLYLASLEKQVHGSAESNNNGYYDRYDDDEEGSDGEFHAIEDVIDETLKLTRVVDTDGNVIATDLDIEEDDIVQPDPYEDRDPDEDSYEGWTGNAGATSTHWYKDSVLVLVPNDMIANVFLASYRDFGYGDGGDAKVLAILRHLVKRAQGFPGAQGDSLRQSVRQVGIMISDNRIDGKHAGMRSYKYTDTTVSEAIVACADCGQVDVLRNLSSAFRDNLAEGALKSLSDLRGRTDLSIAEDRTRLEYIFGQVVLNHKTVSKKYETLSFLIGVEALTVANHEDCMPEIKNWVVQMLAKIFSDLDVLSNEDGDVIAKIATLDTSEALLRDRIMPSIQRQIQGASPEKTTFMMKFLSQALDSSKPLTAELVSIYEPLMESVVRNLSFRKAQAPPPARTASIYDRSGANTVQQDPRKPALDGRVLLSILEHCRNLDLHQNALLLETNVAAQTLTMDPQDFAKTLMPFLKGIMERLRDGKDDISRHQVLFRTGLSQYILRFVGQEPVQINWSRNPVRCNCADCKTLNNFLRSPVDRVSRMSVGKQRRHHLHIQLDAHTDCTHLTDRGYMETLVITKQGKSFEDKFNAWKLKADLATAALRSLEDLEGPANPESHLKKLLGDQYEEIMTFKRVRIMTAAQQPSARQPQTNVAPSGTSGAITAGVSTLGARQPHPSQVIGQKRKAVVIDLTDD</sequence>
<feature type="region of interest" description="Disordered" evidence="1">
    <location>
        <begin position="747"/>
        <end position="766"/>
    </location>
</feature>
<evidence type="ECO:0008006" key="4">
    <source>
        <dbReference type="Google" id="ProtNLM"/>
    </source>
</evidence>
<protein>
    <recommendedName>
        <fullName evidence="4">Prolyl 4-hydroxylase alpha subunit Fe(2+) 2OG dioxygenase domain-containing protein</fullName>
    </recommendedName>
</protein>
<comment type="caution">
    <text evidence="2">The sequence shown here is derived from an EMBL/GenBank/DDBJ whole genome shotgun (WGS) entry which is preliminary data.</text>
</comment>
<dbReference type="PANTHER" id="PTHR33099:SF7">
    <property type="entry name" value="MYND-TYPE DOMAIN-CONTAINING PROTEIN"/>
    <property type="match status" value="1"/>
</dbReference>
<dbReference type="Proteomes" id="UP000308953">
    <property type="component" value="Unassembled WGS sequence"/>
</dbReference>
<gene>
    <name evidence="2" type="ORF">D6D10_05414</name>
</gene>
<dbReference type="Gene3D" id="2.60.120.620">
    <property type="entry name" value="q2cbj1_9rhob like domain"/>
    <property type="match status" value="1"/>
</dbReference>
<organism evidence="2 3">
    <name type="scientific">Aureobasidium pullulans</name>
    <name type="common">Black yeast</name>
    <name type="synonym">Pullularia pullulans</name>
    <dbReference type="NCBI Taxonomy" id="5580"/>
    <lineage>
        <taxon>Eukaryota</taxon>
        <taxon>Fungi</taxon>
        <taxon>Dikarya</taxon>
        <taxon>Ascomycota</taxon>
        <taxon>Pezizomycotina</taxon>
        <taxon>Dothideomycetes</taxon>
        <taxon>Dothideomycetidae</taxon>
        <taxon>Dothideales</taxon>
        <taxon>Saccotheciaceae</taxon>
        <taxon>Aureobasidium</taxon>
    </lineage>
</organism>
<evidence type="ECO:0000256" key="1">
    <source>
        <dbReference type="SAM" id="MobiDB-lite"/>
    </source>
</evidence>
<accession>A0A4S9ETQ3</accession>
<dbReference type="AlphaFoldDB" id="A0A4S9ETQ3"/>
<dbReference type="PANTHER" id="PTHR33099">
    <property type="entry name" value="FE2OG DIOXYGENASE DOMAIN-CONTAINING PROTEIN"/>
    <property type="match status" value="1"/>
</dbReference>
<reference evidence="2 3" key="1">
    <citation type="submission" date="2018-10" db="EMBL/GenBank/DDBJ databases">
        <title>Fifty Aureobasidium pullulans genomes reveal a recombining polyextremotolerant generalist.</title>
        <authorList>
            <person name="Gostincar C."/>
            <person name="Turk M."/>
            <person name="Zajc J."/>
            <person name="Gunde-Cimerman N."/>
        </authorList>
    </citation>
    <scope>NUCLEOTIDE SEQUENCE [LARGE SCALE GENOMIC DNA]</scope>
    <source>
        <strain evidence="2 3">EXF-9785</strain>
    </source>
</reference>